<dbReference type="Proteomes" id="UP001237642">
    <property type="component" value="Unassembled WGS sequence"/>
</dbReference>
<gene>
    <name evidence="2" type="ORF">POM88_047490</name>
</gene>
<dbReference type="Gene3D" id="1.10.418.20">
    <property type="match status" value="1"/>
</dbReference>
<sequence length="209" mass="24712">MPNVIKKQVEVPQQTNLSDCAFFVIHMMNLFCKQAPMRFQLENLEMMHYIWTDERLQVLITTFWTHVQSEKTYRSHSELLNYLKQPLLKLADEEANDFPTENDISEKLTDLANCYKFKGSSDYKDKRNDHRAFRIRIGKDMRFLFDRLVEFEDYELYDTTFSRSTRSSSRLSSSSRSLRMTDRRKAESMAEMDQVSVELGSLGLLLSED</sequence>
<evidence type="ECO:0008006" key="4">
    <source>
        <dbReference type="Google" id="ProtNLM"/>
    </source>
</evidence>
<dbReference type="EMBL" id="JAUIZM010000011">
    <property type="protein sequence ID" value="KAK1354234.1"/>
    <property type="molecule type" value="Genomic_DNA"/>
</dbReference>
<reference evidence="2" key="1">
    <citation type="submission" date="2023-02" db="EMBL/GenBank/DDBJ databases">
        <title>Genome of toxic invasive species Heracleum sosnowskyi carries increased number of genes despite the absence of recent whole-genome duplications.</title>
        <authorList>
            <person name="Schelkunov M."/>
            <person name="Shtratnikova V."/>
            <person name="Makarenko M."/>
            <person name="Klepikova A."/>
            <person name="Omelchenko D."/>
            <person name="Novikova G."/>
            <person name="Obukhova E."/>
            <person name="Bogdanov V."/>
            <person name="Penin A."/>
            <person name="Logacheva M."/>
        </authorList>
    </citation>
    <scope>NUCLEOTIDE SEQUENCE</scope>
    <source>
        <strain evidence="2">Hsosn_3</strain>
        <tissue evidence="2">Leaf</tissue>
    </source>
</reference>
<evidence type="ECO:0000313" key="2">
    <source>
        <dbReference type="EMBL" id="KAK1354234.1"/>
    </source>
</evidence>
<keyword evidence="3" id="KW-1185">Reference proteome</keyword>
<dbReference type="AlphaFoldDB" id="A0AAD8GTL3"/>
<protein>
    <recommendedName>
        <fullName evidence="4">Ubiquitin-like protease family profile domain-containing protein</fullName>
    </recommendedName>
</protein>
<dbReference type="InterPro" id="IPR038765">
    <property type="entry name" value="Papain-like_cys_pep_sf"/>
</dbReference>
<organism evidence="2 3">
    <name type="scientific">Heracleum sosnowskyi</name>
    <dbReference type="NCBI Taxonomy" id="360622"/>
    <lineage>
        <taxon>Eukaryota</taxon>
        <taxon>Viridiplantae</taxon>
        <taxon>Streptophyta</taxon>
        <taxon>Embryophyta</taxon>
        <taxon>Tracheophyta</taxon>
        <taxon>Spermatophyta</taxon>
        <taxon>Magnoliopsida</taxon>
        <taxon>eudicotyledons</taxon>
        <taxon>Gunneridae</taxon>
        <taxon>Pentapetalae</taxon>
        <taxon>asterids</taxon>
        <taxon>campanulids</taxon>
        <taxon>Apiales</taxon>
        <taxon>Apiaceae</taxon>
        <taxon>Apioideae</taxon>
        <taxon>apioid superclade</taxon>
        <taxon>Tordylieae</taxon>
        <taxon>Tordyliinae</taxon>
        <taxon>Heracleum</taxon>
    </lineage>
</organism>
<comment type="caution">
    <text evidence="2">The sequence shown here is derived from an EMBL/GenBank/DDBJ whole genome shotgun (WGS) entry which is preliminary data.</text>
</comment>
<feature type="compositionally biased region" description="Basic and acidic residues" evidence="1">
    <location>
        <begin position="179"/>
        <end position="188"/>
    </location>
</feature>
<proteinExistence type="predicted"/>
<accession>A0AAD8GTL3</accession>
<name>A0AAD8GTL3_9APIA</name>
<evidence type="ECO:0000256" key="1">
    <source>
        <dbReference type="SAM" id="MobiDB-lite"/>
    </source>
</evidence>
<feature type="compositionally biased region" description="Low complexity" evidence="1">
    <location>
        <begin position="166"/>
        <end position="178"/>
    </location>
</feature>
<evidence type="ECO:0000313" key="3">
    <source>
        <dbReference type="Proteomes" id="UP001237642"/>
    </source>
</evidence>
<feature type="region of interest" description="Disordered" evidence="1">
    <location>
        <begin position="166"/>
        <end position="189"/>
    </location>
</feature>
<reference evidence="2" key="2">
    <citation type="submission" date="2023-05" db="EMBL/GenBank/DDBJ databases">
        <authorList>
            <person name="Schelkunov M.I."/>
        </authorList>
    </citation>
    <scope>NUCLEOTIDE SEQUENCE</scope>
    <source>
        <strain evidence="2">Hsosn_3</strain>
        <tissue evidence="2">Leaf</tissue>
    </source>
</reference>
<dbReference type="SUPFAM" id="SSF54001">
    <property type="entry name" value="Cysteine proteinases"/>
    <property type="match status" value="1"/>
</dbReference>